<comment type="caution">
    <text evidence="3">The sequence shown here is derived from an EMBL/GenBank/DDBJ whole genome shotgun (WGS) entry which is preliminary data.</text>
</comment>
<evidence type="ECO:0000313" key="4">
    <source>
        <dbReference type="Proteomes" id="UP001597094"/>
    </source>
</evidence>
<keyword evidence="4" id="KW-1185">Reference proteome</keyword>
<dbReference type="Pfam" id="PF00403">
    <property type="entry name" value="HMA"/>
    <property type="match status" value="1"/>
</dbReference>
<evidence type="ECO:0000256" key="1">
    <source>
        <dbReference type="SAM" id="SignalP"/>
    </source>
</evidence>
<dbReference type="PROSITE" id="PS50846">
    <property type="entry name" value="HMA_2"/>
    <property type="match status" value="1"/>
</dbReference>
<reference evidence="4" key="1">
    <citation type="journal article" date="2019" name="Int. J. Syst. Evol. Microbiol.">
        <title>The Global Catalogue of Microorganisms (GCM) 10K type strain sequencing project: providing services to taxonomists for standard genome sequencing and annotation.</title>
        <authorList>
            <consortium name="The Broad Institute Genomics Platform"/>
            <consortium name="The Broad Institute Genome Sequencing Center for Infectious Disease"/>
            <person name="Wu L."/>
            <person name="Ma J."/>
        </authorList>
    </citation>
    <scope>NUCLEOTIDE SEQUENCE [LARGE SCALE GENOMIC DNA]</scope>
    <source>
        <strain evidence="4">JCM 31319</strain>
    </source>
</reference>
<dbReference type="SUPFAM" id="SSF55008">
    <property type="entry name" value="HMA, heavy metal-associated domain"/>
    <property type="match status" value="1"/>
</dbReference>
<dbReference type="RefSeq" id="WP_377526233.1">
    <property type="nucleotide sequence ID" value="NZ_JBHTLD010000067.1"/>
</dbReference>
<dbReference type="InterPro" id="IPR006121">
    <property type="entry name" value="HMA_dom"/>
</dbReference>
<evidence type="ECO:0000259" key="2">
    <source>
        <dbReference type="PROSITE" id="PS50846"/>
    </source>
</evidence>
<gene>
    <name evidence="3" type="ORF">ACFQ2O_09355</name>
</gene>
<feature type="domain" description="HMA" evidence="2">
    <location>
        <begin position="37"/>
        <end position="103"/>
    </location>
</feature>
<dbReference type="CDD" id="cd00371">
    <property type="entry name" value="HMA"/>
    <property type="match status" value="1"/>
</dbReference>
<proteinExistence type="predicted"/>
<organism evidence="3 4">
    <name type="scientific">Pontibacter rugosus</name>
    <dbReference type="NCBI Taxonomy" id="1745966"/>
    <lineage>
        <taxon>Bacteria</taxon>
        <taxon>Pseudomonadati</taxon>
        <taxon>Bacteroidota</taxon>
        <taxon>Cytophagia</taxon>
        <taxon>Cytophagales</taxon>
        <taxon>Hymenobacteraceae</taxon>
        <taxon>Pontibacter</taxon>
    </lineage>
</organism>
<evidence type="ECO:0000313" key="3">
    <source>
        <dbReference type="EMBL" id="MFD1186411.1"/>
    </source>
</evidence>
<dbReference type="InterPro" id="IPR036163">
    <property type="entry name" value="HMA_dom_sf"/>
</dbReference>
<sequence length="124" mass="13396">MRKNILTIAFIIGPFAAVSVQAQEANTTTQTAVAQATKTATFGVGGKCGMCKNRIEEATLGLEGVKLVNWNLERKVLTVKYDPAKVSEADIQKQVASVGHDTEKVKASDEAYNSLPGCCQYERM</sequence>
<feature type="signal peptide" evidence="1">
    <location>
        <begin position="1"/>
        <end position="22"/>
    </location>
</feature>
<dbReference type="EMBL" id="JBHTLD010000067">
    <property type="protein sequence ID" value="MFD1186411.1"/>
    <property type="molecule type" value="Genomic_DNA"/>
</dbReference>
<keyword evidence="1" id="KW-0732">Signal</keyword>
<dbReference type="Proteomes" id="UP001597094">
    <property type="component" value="Unassembled WGS sequence"/>
</dbReference>
<name>A0ABW3SNX3_9BACT</name>
<feature type="chain" id="PRO_5045261187" evidence="1">
    <location>
        <begin position="23"/>
        <end position="124"/>
    </location>
</feature>
<protein>
    <submittedName>
        <fullName evidence="3">Heavy-metal-associated domain-containing protein</fullName>
    </submittedName>
</protein>
<accession>A0ABW3SNX3</accession>
<dbReference type="Gene3D" id="3.30.70.100">
    <property type="match status" value="1"/>
</dbReference>